<evidence type="ECO:0000256" key="1">
    <source>
        <dbReference type="SAM" id="Phobius"/>
    </source>
</evidence>
<feature type="non-terminal residue" evidence="2">
    <location>
        <position position="33"/>
    </location>
</feature>
<dbReference type="AlphaFoldDB" id="A0A6V8NV55"/>
<protein>
    <submittedName>
        <fullName evidence="2">Uncharacterized protein</fullName>
    </submittedName>
</protein>
<sequence length="33" mass="3520">MTPRIASAHLGNGPAIIYLNTYALTAIAFVIVF</sequence>
<keyword evidence="1" id="KW-1133">Transmembrane helix</keyword>
<keyword evidence="1" id="KW-0812">Transmembrane</keyword>
<dbReference type="EMBL" id="BLRW01000297">
    <property type="protein sequence ID" value="GFP24017.1"/>
    <property type="molecule type" value="Genomic_DNA"/>
</dbReference>
<accession>A0A6V8NV55</accession>
<evidence type="ECO:0000313" key="2">
    <source>
        <dbReference type="EMBL" id="GFP24017.1"/>
    </source>
</evidence>
<comment type="caution">
    <text evidence="2">The sequence shown here is derived from an EMBL/GenBank/DDBJ whole genome shotgun (WGS) entry which is preliminary data.</text>
</comment>
<gene>
    <name evidence="2" type="ORF">HKBW3S09_01483</name>
</gene>
<dbReference type="Proteomes" id="UP000585609">
    <property type="component" value="Unassembled WGS sequence"/>
</dbReference>
<feature type="transmembrane region" description="Helical" evidence="1">
    <location>
        <begin position="15"/>
        <end position="32"/>
    </location>
</feature>
<reference evidence="2 3" key="1">
    <citation type="journal article" date="2020" name="Front. Microbiol.">
        <title>Single-cell genomics of novel Actinobacteria with the Wood-Ljungdahl pathway discovered in a serpentinizing system.</title>
        <authorList>
            <person name="Merino N."/>
            <person name="Kawai M."/>
            <person name="Boyd E.S."/>
            <person name="Colman D.R."/>
            <person name="McGlynn S.E."/>
            <person name="Nealson K.H."/>
            <person name="Kurokawa K."/>
            <person name="Hongoh Y."/>
        </authorList>
    </citation>
    <scope>NUCLEOTIDE SEQUENCE [LARGE SCALE GENOMIC DNA]</scope>
    <source>
        <strain evidence="2 3">S09_30</strain>
    </source>
</reference>
<proteinExistence type="predicted"/>
<organism evidence="2 3">
    <name type="scientific">Candidatus Hakubella thermalkaliphila</name>
    <dbReference type="NCBI Taxonomy" id="2754717"/>
    <lineage>
        <taxon>Bacteria</taxon>
        <taxon>Bacillati</taxon>
        <taxon>Actinomycetota</taxon>
        <taxon>Actinomycetota incertae sedis</taxon>
        <taxon>Candidatus Hakubellales</taxon>
        <taxon>Candidatus Hakubellaceae</taxon>
        <taxon>Candidatus Hakubella</taxon>
    </lineage>
</organism>
<evidence type="ECO:0000313" key="3">
    <source>
        <dbReference type="Proteomes" id="UP000585609"/>
    </source>
</evidence>
<keyword evidence="1" id="KW-0472">Membrane</keyword>
<name>A0A6V8NV55_9ACTN</name>